<dbReference type="SUPFAM" id="SSF48452">
    <property type="entry name" value="TPR-like"/>
    <property type="match status" value="1"/>
</dbReference>
<dbReference type="InterPro" id="IPR027417">
    <property type="entry name" value="P-loop_NTPase"/>
</dbReference>
<accession>A0A1G7SP73</accession>
<sequence length="885" mass="103923">MNRFLQLLNYDDISVSHPICQLMNANDLLIELRKFVLIKSGLRNIDPAHCKIISEYVYQETKNYVSETTIKRFFGFANTLHKFSLFTLNSLSQYIGYNDWDSFCKDKESQTTSAHSIWQDLKLKAHAITSVSLIAKKNNSGVPFNTTANRSFFYPDFDYFLKNNYQFTTVSAQPGQGKSILLAHMVEYFFFSENALYKNDIILLINSTSINTIIQSGDTLKEWFLKEFKFGSFSELISFFKKNPEKREGRFVIIVDGIDAHLAKSNYFKIFIDLLYSIEENNFVKLIFGLRTDTWINLQPAINGSASLTKSWYTGLFYDEETLSNVPSLNVDEILYTLSHIENKIINRADVSLQLLTQFKTPFWLQIYFKLKDENQQLELNNPLLCYELISYFLEKRVFLAKKSTEKIFLLKKISDCISEGNKKLRVAKEKILSYINCYPDAYEELLNAGIIIEEKRLSTTIPTEIVRFLNDDIYTYFLFIQITDKFDYKPDKLFFEHILDSFPGQNSKRDHILNWSIRFSINRNEIAALKSIFRLPFSNREKNNAFDFICYVSKYELSKPNGNFNKLTIGIDFIDIMASGRTMSNLYKETIRTISDNVLNEDMQIMLHVIECTVNLIDVDKMALTNTMQLLKRNYKRLNELFPINPYDLILYFHNNLNNKPNESKSLEDKIIKLCKEIDQSKPRKNEEITSAEMLTYRLVVIALFSQKNYAECHRFIMAILRKYPNIFYVRHSVFSPFLLLHLGQTYIKLNYFKKAQRIMHFVDKIISSDYTYYTNFILASFNVFKANFYNATHHYEQALIETNTGLDITKRNNFKMFEIALLLNKIDTLKHTEESEEVSNVIKELLNFLTVHKLSMPDYSNLSSHEFEHTFKILKSYRRHQNL</sequence>
<evidence type="ECO:0000313" key="2">
    <source>
        <dbReference type="Proteomes" id="UP000199643"/>
    </source>
</evidence>
<reference evidence="2" key="1">
    <citation type="submission" date="2016-10" db="EMBL/GenBank/DDBJ databases">
        <authorList>
            <person name="Varghese N."/>
            <person name="Submissions S."/>
        </authorList>
    </citation>
    <scope>NUCLEOTIDE SEQUENCE [LARGE SCALE GENOMIC DNA]</scope>
    <source>
        <strain evidence="2">DSM 17933</strain>
    </source>
</reference>
<proteinExistence type="predicted"/>
<dbReference type="Gene3D" id="1.25.40.10">
    <property type="entry name" value="Tetratricopeptide repeat domain"/>
    <property type="match status" value="1"/>
</dbReference>
<organism evidence="1 2">
    <name type="scientific">Pedobacter terrae</name>
    <dbReference type="NCBI Taxonomy" id="405671"/>
    <lineage>
        <taxon>Bacteria</taxon>
        <taxon>Pseudomonadati</taxon>
        <taxon>Bacteroidota</taxon>
        <taxon>Sphingobacteriia</taxon>
        <taxon>Sphingobacteriales</taxon>
        <taxon>Sphingobacteriaceae</taxon>
        <taxon>Pedobacter</taxon>
    </lineage>
</organism>
<dbReference type="STRING" id="405671.SAMN05421827_104268"/>
<dbReference type="Gene3D" id="3.40.50.300">
    <property type="entry name" value="P-loop containing nucleotide triphosphate hydrolases"/>
    <property type="match status" value="1"/>
</dbReference>
<keyword evidence="2" id="KW-1185">Reference proteome</keyword>
<dbReference type="EMBL" id="FNCH01000004">
    <property type="protein sequence ID" value="SDG24877.1"/>
    <property type="molecule type" value="Genomic_DNA"/>
</dbReference>
<protein>
    <recommendedName>
        <fullName evidence="3">NACHT domain-containing protein</fullName>
    </recommendedName>
</protein>
<dbReference type="InterPro" id="IPR011990">
    <property type="entry name" value="TPR-like_helical_dom_sf"/>
</dbReference>
<gene>
    <name evidence="1" type="ORF">SAMN05421827_104268</name>
</gene>
<evidence type="ECO:0008006" key="3">
    <source>
        <dbReference type="Google" id="ProtNLM"/>
    </source>
</evidence>
<name>A0A1G7SP73_9SPHI</name>
<dbReference type="Proteomes" id="UP000199643">
    <property type="component" value="Unassembled WGS sequence"/>
</dbReference>
<dbReference type="AlphaFoldDB" id="A0A1G7SP73"/>
<evidence type="ECO:0000313" key="1">
    <source>
        <dbReference type="EMBL" id="SDG24877.1"/>
    </source>
</evidence>